<dbReference type="PANTHER" id="PTHR13633">
    <property type="entry name" value="MITOCHONDRIAL TRANSCRIPTION RESCUE FACTOR 1"/>
    <property type="match status" value="1"/>
</dbReference>
<accession>A0A1H3QTD6</accession>
<dbReference type="STRING" id="415015.SAMN05660462_02089"/>
<evidence type="ECO:0000313" key="4">
    <source>
        <dbReference type="Proteomes" id="UP000198625"/>
    </source>
</evidence>
<evidence type="ECO:0000313" key="3">
    <source>
        <dbReference type="EMBL" id="SDZ16697.1"/>
    </source>
</evidence>
<dbReference type="Gene3D" id="3.30.1370.160">
    <property type="match status" value="1"/>
</dbReference>
<keyword evidence="1" id="KW-0694">RNA-binding</keyword>
<dbReference type="EMBL" id="FNQE01000022">
    <property type="protein sequence ID" value="SDZ16697.1"/>
    <property type="molecule type" value="Genomic_DNA"/>
</dbReference>
<dbReference type="CDD" id="cd00165">
    <property type="entry name" value="S4"/>
    <property type="match status" value="1"/>
</dbReference>
<dbReference type="Proteomes" id="UP000198625">
    <property type="component" value="Unassembled WGS sequence"/>
</dbReference>
<keyword evidence="4" id="KW-1185">Reference proteome</keyword>
<dbReference type="Pfam" id="PF17774">
    <property type="entry name" value="YlmH_RBD"/>
    <property type="match status" value="1"/>
</dbReference>
<feature type="domain" description="RNA-binding S4" evidence="2">
    <location>
        <begin position="187"/>
        <end position="244"/>
    </location>
</feature>
<proteinExistence type="predicted"/>
<dbReference type="OrthoDB" id="9812787at2"/>
<sequence>MNIDKNLLIEHIKDAEQLLVMRKVIDKLERVVSNHSVEYTDFLDPYQRKLCHSFLNKFHEVCYFEEGGLESAERKSIVIYPAYLEKNSIELPIIALRIDGSFKFRELNHRDYLGALMSLGIKREKIGDILIHKEYGNIVVLQEIAPYIKYNLEMINKEPITITEINTSQLIEVEEEYIEKNIIVPSFRLDAFVSAICNLSRDKSSSLVRNGYVKVNWQTIDTISKEVCEGDLLSIRGFGRTKIIGNLGKTKKDRIKVIVKIIM</sequence>
<dbReference type="PROSITE" id="PS50889">
    <property type="entry name" value="S4"/>
    <property type="match status" value="1"/>
</dbReference>
<dbReference type="Gene3D" id="3.10.290.10">
    <property type="entry name" value="RNA-binding S4 domain"/>
    <property type="match status" value="1"/>
</dbReference>
<reference evidence="3 4" key="1">
    <citation type="submission" date="2016-10" db="EMBL/GenBank/DDBJ databases">
        <authorList>
            <person name="de Groot N.N."/>
        </authorList>
    </citation>
    <scope>NUCLEOTIDE SEQUENCE [LARGE SCALE GENOMIC DNA]</scope>
    <source>
        <strain evidence="3 4">DSM 21650</strain>
    </source>
</reference>
<dbReference type="RefSeq" id="WP_091730847.1">
    <property type="nucleotide sequence ID" value="NZ_FNQE01000022.1"/>
</dbReference>
<organism evidence="3 4">
    <name type="scientific">Proteiniborus ethanoligenes</name>
    <dbReference type="NCBI Taxonomy" id="415015"/>
    <lineage>
        <taxon>Bacteria</taxon>
        <taxon>Bacillati</taxon>
        <taxon>Bacillota</taxon>
        <taxon>Clostridia</taxon>
        <taxon>Eubacteriales</taxon>
        <taxon>Proteiniborus</taxon>
    </lineage>
</organism>
<dbReference type="PANTHER" id="PTHR13633:SF3">
    <property type="entry name" value="MITOCHONDRIAL TRANSCRIPTION RESCUE FACTOR 1"/>
    <property type="match status" value="1"/>
</dbReference>
<evidence type="ECO:0000256" key="1">
    <source>
        <dbReference type="PROSITE-ProRule" id="PRU00182"/>
    </source>
</evidence>
<dbReference type="InterPro" id="IPR040591">
    <property type="entry name" value="RqcP2_RBD"/>
</dbReference>
<dbReference type="GO" id="GO:0003723">
    <property type="term" value="F:RNA binding"/>
    <property type="evidence" value="ECO:0007669"/>
    <property type="project" value="UniProtKB-KW"/>
</dbReference>
<dbReference type="InterPro" id="IPR002942">
    <property type="entry name" value="S4_RNA-bd"/>
</dbReference>
<dbReference type="InterPro" id="IPR012677">
    <property type="entry name" value="Nucleotide-bd_a/b_plait_sf"/>
</dbReference>
<gene>
    <name evidence="3" type="ORF">SAMN05660462_02089</name>
</gene>
<evidence type="ECO:0000259" key="2">
    <source>
        <dbReference type="SMART" id="SM00363"/>
    </source>
</evidence>
<dbReference type="InterPro" id="IPR036986">
    <property type="entry name" value="S4_RNA-bd_sf"/>
</dbReference>
<protein>
    <submittedName>
        <fullName evidence="3">RNA-binding protein YlmH, contains S4-like domain</fullName>
    </submittedName>
</protein>
<name>A0A1H3QTD6_9FIRM</name>
<dbReference type="AlphaFoldDB" id="A0A1H3QTD6"/>
<dbReference type="SMART" id="SM00363">
    <property type="entry name" value="S4"/>
    <property type="match status" value="1"/>
</dbReference>
<dbReference type="SUPFAM" id="SSF55174">
    <property type="entry name" value="Alpha-L RNA-binding motif"/>
    <property type="match status" value="1"/>
</dbReference>
<dbReference type="Gene3D" id="3.30.70.330">
    <property type="match status" value="1"/>
</dbReference>